<reference evidence="2" key="1">
    <citation type="submission" date="2020-11" db="EMBL/GenBank/DDBJ databases">
        <title>Chlorella ohadii genome sequencing and assembly.</title>
        <authorList>
            <person name="Murik O."/>
            <person name="Treves H."/>
            <person name="Kedem I."/>
            <person name="Shotland Y."/>
            <person name="Kaplan A."/>
        </authorList>
    </citation>
    <scope>NUCLEOTIDE SEQUENCE</scope>
    <source>
        <strain evidence="2">1</strain>
    </source>
</reference>
<dbReference type="AlphaFoldDB" id="A0AAD5DKL4"/>
<dbReference type="EMBL" id="JADXDR010000095">
    <property type="protein sequence ID" value="KAI7839732.1"/>
    <property type="molecule type" value="Genomic_DNA"/>
</dbReference>
<accession>A0AAD5DKL4</accession>
<evidence type="ECO:0000313" key="2">
    <source>
        <dbReference type="EMBL" id="KAI7839732.1"/>
    </source>
</evidence>
<protein>
    <submittedName>
        <fullName evidence="2">Uncharacterized protein</fullName>
    </submittedName>
</protein>
<proteinExistence type="predicted"/>
<name>A0AAD5DKL4_9CHLO</name>
<feature type="region of interest" description="Disordered" evidence="1">
    <location>
        <begin position="1"/>
        <end position="122"/>
    </location>
</feature>
<feature type="compositionally biased region" description="Basic residues" evidence="1">
    <location>
        <begin position="66"/>
        <end position="82"/>
    </location>
</feature>
<feature type="compositionally biased region" description="Basic residues" evidence="1">
    <location>
        <begin position="1"/>
        <end position="11"/>
    </location>
</feature>
<gene>
    <name evidence="2" type="ORF">COHA_006536</name>
</gene>
<sequence length="122" mass="13232">MGRQQRLKKKQREAGQDAMEADDGGGWQTGPPAEDGAAGDFIGMDTGEAGAAQQQQQRQPGEKVVRLRGKASSKQKQRKRKSLEKALAVASRKETKVAKTSAKKDGKKGLKKLWTNDPKADT</sequence>
<feature type="compositionally biased region" description="Basic and acidic residues" evidence="1">
    <location>
        <begin position="91"/>
        <end position="108"/>
    </location>
</feature>
<keyword evidence="3" id="KW-1185">Reference proteome</keyword>
<evidence type="ECO:0000256" key="1">
    <source>
        <dbReference type="SAM" id="MobiDB-lite"/>
    </source>
</evidence>
<evidence type="ECO:0000313" key="3">
    <source>
        <dbReference type="Proteomes" id="UP001205105"/>
    </source>
</evidence>
<comment type="caution">
    <text evidence="2">The sequence shown here is derived from an EMBL/GenBank/DDBJ whole genome shotgun (WGS) entry which is preliminary data.</text>
</comment>
<dbReference type="Proteomes" id="UP001205105">
    <property type="component" value="Unassembled WGS sequence"/>
</dbReference>
<organism evidence="2 3">
    <name type="scientific">Chlorella ohadii</name>
    <dbReference type="NCBI Taxonomy" id="2649997"/>
    <lineage>
        <taxon>Eukaryota</taxon>
        <taxon>Viridiplantae</taxon>
        <taxon>Chlorophyta</taxon>
        <taxon>core chlorophytes</taxon>
        <taxon>Trebouxiophyceae</taxon>
        <taxon>Chlorellales</taxon>
        <taxon>Chlorellaceae</taxon>
        <taxon>Chlorella clade</taxon>
        <taxon>Chlorella</taxon>
    </lineage>
</organism>